<evidence type="ECO:0000313" key="2">
    <source>
        <dbReference type="Proteomes" id="UP000054630"/>
    </source>
</evidence>
<dbReference type="Proteomes" id="UP000054630">
    <property type="component" value="Unassembled WGS sequence"/>
</dbReference>
<accession>A0A0V0RR50</accession>
<comment type="caution">
    <text evidence="1">The sequence shown here is derived from an EMBL/GenBank/DDBJ whole genome shotgun (WGS) entry which is preliminary data.</text>
</comment>
<dbReference type="EMBL" id="JYDL01000097">
    <property type="protein sequence ID" value="KRX16941.1"/>
    <property type="molecule type" value="Genomic_DNA"/>
</dbReference>
<dbReference type="AlphaFoldDB" id="A0A0V0RR50"/>
<keyword evidence="2" id="KW-1185">Reference proteome</keyword>
<gene>
    <name evidence="1" type="ORF">T07_8089</name>
</gene>
<organism evidence="1 2">
    <name type="scientific">Trichinella nelsoni</name>
    <dbReference type="NCBI Taxonomy" id="6336"/>
    <lineage>
        <taxon>Eukaryota</taxon>
        <taxon>Metazoa</taxon>
        <taxon>Ecdysozoa</taxon>
        <taxon>Nematoda</taxon>
        <taxon>Enoplea</taxon>
        <taxon>Dorylaimia</taxon>
        <taxon>Trichinellida</taxon>
        <taxon>Trichinellidae</taxon>
        <taxon>Trichinella</taxon>
    </lineage>
</organism>
<sequence>MFVQKMTNYAPPPSIAHHSNETLTIDTTLVFL</sequence>
<reference evidence="1 2" key="1">
    <citation type="submission" date="2015-01" db="EMBL/GenBank/DDBJ databases">
        <title>Evolution of Trichinella species and genotypes.</title>
        <authorList>
            <person name="Korhonen P.K."/>
            <person name="Edoardo P."/>
            <person name="Giuseppe L.R."/>
            <person name="Gasser R.B."/>
        </authorList>
    </citation>
    <scope>NUCLEOTIDE SEQUENCE [LARGE SCALE GENOMIC DNA]</scope>
    <source>
        <strain evidence="1">ISS37</strain>
    </source>
</reference>
<name>A0A0V0RR50_9BILA</name>
<protein>
    <submittedName>
        <fullName evidence="1">Uncharacterized protein</fullName>
    </submittedName>
</protein>
<evidence type="ECO:0000313" key="1">
    <source>
        <dbReference type="EMBL" id="KRX16941.1"/>
    </source>
</evidence>
<proteinExistence type="predicted"/>